<accession>A0A8X6MGC8</accession>
<proteinExistence type="predicted"/>
<gene>
    <name evidence="2" type="ORF">NPIL_54371</name>
</gene>
<evidence type="ECO:0000313" key="3">
    <source>
        <dbReference type="Proteomes" id="UP000887013"/>
    </source>
</evidence>
<organism evidence="2 3">
    <name type="scientific">Nephila pilipes</name>
    <name type="common">Giant wood spider</name>
    <name type="synonym">Nephila maculata</name>
    <dbReference type="NCBI Taxonomy" id="299642"/>
    <lineage>
        <taxon>Eukaryota</taxon>
        <taxon>Metazoa</taxon>
        <taxon>Ecdysozoa</taxon>
        <taxon>Arthropoda</taxon>
        <taxon>Chelicerata</taxon>
        <taxon>Arachnida</taxon>
        <taxon>Araneae</taxon>
        <taxon>Araneomorphae</taxon>
        <taxon>Entelegynae</taxon>
        <taxon>Araneoidea</taxon>
        <taxon>Nephilidae</taxon>
        <taxon>Nephila</taxon>
    </lineage>
</organism>
<name>A0A8X6MGC8_NEPPI</name>
<evidence type="ECO:0000313" key="2">
    <source>
        <dbReference type="EMBL" id="GFS53794.1"/>
    </source>
</evidence>
<dbReference type="Pfam" id="PF18701">
    <property type="entry name" value="DUF5641"/>
    <property type="match status" value="1"/>
</dbReference>
<sequence length="84" mass="9478">MWPSNEKHPTDTHDLNNLQERSKWRFPKDNVGIGALVLIKNVSSGYEIALGRIVDVFKATSVTVILLIPKHPYLHDTLVKSSNL</sequence>
<dbReference type="EMBL" id="BMAW01092226">
    <property type="protein sequence ID" value="GFS53794.1"/>
    <property type="molecule type" value="Genomic_DNA"/>
</dbReference>
<evidence type="ECO:0000259" key="1">
    <source>
        <dbReference type="Pfam" id="PF18701"/>
    </source>
</evidence>
<dbReference type="Proteomes" id="UP000887013">
    <property type="component" value="Unassembled WGS sequence"/>
</dbReference>
<reference evidence="2" key="1">
    <citation type="submission" date="2020-08" db="EMBL/GenBank/DDBJ databases">
        <title>Multicomponent nature underlies the extraordinary mechanical properties of spider dragline silk.</title>
        <authorList>
            <person name="Kono N."/>
            <person name="Nakamura H."/>
            <person name="Mori M."/>
            <person name="Yoshida Y."/>
            <person name="Ohtoshi R."/>
            <person name="Malay A.D."/>
            <person name="Moran D.A.P."/>
            <person name="Tomita M."/>
            <person name="Numata K."/>
            <person name="Arakawa K."/>
        </authorList>
    </citation>
    <scope>NUCLEOTIDE SEQUENCE</scope>
</reference>
<dbReference type="InterPro" id="IPR040676">
    <property type="entry name" value="DUF5641"/>
</dbReference>
<dbReference type="AlphaFoldDB" id="A0A8X6MGC8"/>
<comment type="caution">
    <text evidence="2">The sequence shown here is derived from an EMBL/GenBank/DDBJ whole genome shotgun (WGS) entry which is preliminary data.</text>
</comment>
<feature type="domain" description="DUF5641" evidence="1">
    <location>
        <begin position="15"/>
        <end position="60"/>
    </location>
</feature>
<protein>
    <recommendedName>
        <fullName evidence="1">DUF5641 domain-containing protein</fullName>
    </recommendedName>
</protein>
<keyword evidence="3" id="KW-1185">Reference proteome</keyword>